<comment type="caution">
    <text evidence="1">The sequence shown here is derived from an EMBL/GenBank/DDBJ whole genome shotgun (WGS) entry which is preliminary data.</text>
</comment>
<reference evidence="1 2" key="1">
    <citation type="submission" date="2018-08" db="EMBL/GenBank/DDBJ databases">
        <title>Sequencing the genomes of 1000 actinobacteria strains.</title>
        <authorList>
            <person name="Klenk H.-P."/>
        </authorList>
    </citation>
    <scope>NUCLEOTIDE SEQUENCE [LARGE SCALE GENOMIC DNA]</scope>
    <source>
        <strain evidence="1 2">DSM 43927</strain>
    </source>
</reference>
<evidence type="ECO:0000313" key="1">
    <source>
        <dbReference type="EMBL" id="REE99251.1"/>
    </source>
</evidence>
<sequence>MADVRLSVFWDRMNQQFGEVYATSVAKDHVLAELGGRTVEQALAEGQPVKRVWEAVCATFDVPQRLR</sequence>
<accession>A0A3D9T669</accession>
<dbReference type="Proteomes" id="UP000256661">
    <property type="component" value="Unassembled WGS sequence"/>
</dbReference>
<proteinExistence type="predicted"/>
<dbReference type="Pfam" id="PF11248">
    <property type="entry name" value="DUF3046"/>
    <property type="match status" value="1"/>
</dbReference>
<name>A0A3D9T669_9ACTN</name>
<gene>
    <name evidence="1" type="ORF">DFJ69_4759</name>
</gene>
<keyword evidence="2" id="KW-1185">Reference proteome</keyword>
<dbReference type="AlphaFoldDB" id="A0A3D9T669"/>
<dbReference type="InterPro" id="IPR021408">
    <property type="entry name" value="DUF3046"/>
</dbReference>
<protein>
    <submittedName>
        <fullName evidence="1">DUF3046 family protein</fullName>
    </submittedName>
</protein>
<organism evidence="1 2">
    <name type="scientific">Thermomonospora umbrina</name>
    <dbReference type="NCBI Taxonomy" id="111806"/>
    <lineage>
        <taxon>Bacteria</taxon>
        <taxon>Bacillati</taxon>
        <taxon>Actinomycetota</taxon>
        <taxon>Actinomycetes</taxon>
        <taxon>Streptosporangiales</taxon>
        <taxon>Thermomonosporaceae</taxon>
        <taxon>Thermomonospora</taxon>
    </lineage>
</organism>
<dbReference type="EMBL" id="QTTT01000001">
    <property type="protein sequence ID" value="REE99251.1"/>
    <property type="molecule type" value="Genomic_DNA"/>
</dbReference>
<evidence type="ECO:0000313" key="2">
    <source>
        <dbReference type="Proteomes" id="UP000256661"/>
    </source>
</evidence>